<evidence type="ECO:0000313" key="9">
    <source>
        <dbReference type="EMBL" id="AIG25985.1"/>
    </source>
</evidence>
<evidence type="ECO:0000256" key="2">
    <source>
        <dbReference type="ARBA" id="ARBA00023015"/>
    </source>
</evidence>
<keyword evidence="2 6" id="KW-0805">Transcription regulation</keyword>
<evidence type="ECO:0000259" key="7">
    <source>
        <dbReference type="Pfam" id="PF04542"/>
    </source>
</evidence>
<dbReference type="EMBL" id="CP007806">
    <property type="protein sequence ID" value="AIG25985.1"/>
    <property type="molecule type" value="Genomic_DNA"/>
</dbReference>
<dbReference type="GO" id="GO:0016987">
    <property type="term" value="F:sigma factor activity"/>
    <property type="evidence" value="ECO:0007669"/>
    <property type="project" value="UniProtKB-KW"/>
</dbReference>
<keyword evidence="5 6" id="KW-0804">Transcription</keyword>
<dbReference type="GO" id="GO:0006950">
    <property type="term" value="P:response to stress"/>
    <property type="evidence" value="ECO:0007669"/>
    <property type="project" value="UniProtKB-ARBA"/>
</dbReference>
<name>A0A075R8U4_BRELA</name>
<dbReference type="InterPro" id="IPR000838">
    <property type="entry name" value="RNA_pol_sigma70_ECF_CS"/>
</dbReference>
<gene>
    <name evidence="9" type="primary">sigW_4</name>
    <name evidence="9" type="ORF">BRLA_c016610</name>
</gene>
<dbReference type="GO" id="GO:0006352">
    <property type="term" value="P:DNA-templated transcription initiation"/>
    <property type="evidence" value="ECO:0007669"/>
    <property type="project" value="InterPro"/>
</dbReference>
<dbReference type="HOGENOM" id="CLU_047691_3_1_9"/>
<feature type="domain" description="RNA polymerase sigma factor 70 region 4 type 2" evidence="8">
    <location>
        <begin position="129"/>
        <end position="175"/>
    </location>
</feature>
<dbReference type="InterPro" id="IPR039425">
    <property type="entry name" value="RNA_pol_sigma-70-like"/>
</dbReference>
<evidence type="ECO:0000256" key="1">
    <source>
        <dbReference type="ARBA" id="ARBA00010641"/>
    </source>
</evidence>
<keyword evidence="4 6" id="KW-0238">DNA-binding</keyword>
<feature type="domain" description="RNA polymerase sigma-70 region 2" evidence="7">
    <location>
        <begin position="23"/>
        <end position="87"/>
    </location>
</feature>
<dbReference type="STRING" id="1042163.BRLA_c016610"/>
<protein>
    <recommendedName>
        <fullName evidence="6">RNA polymerase sigma factor</fullName>
    </recommendedName>
</protein>
<evidence type="ECO:0000256" key="3">
    <source>
        <dbReference type="ARBA" id="ARBA00023082"/>
    </source>
</evidence>
<evidence type="ECO:0000259" key="8">
    <source>
        <dbReference type="Pfam" id="PF08281"/>
    </source>
</evidence>
<evidence type="ECO:0000256" key="4">
    <source>
        <dbReference type="ARBA" id="ARBA00023125"/>
    </source>
</evidence>
<dbReference type="GO" id="GO:0003677">
    <property type="term" value="F:DNA binding"/>
    <property type="evidence" value="ECO:0007669"/>
    <property type="project" value="UniProtKB-KW"/>
</dbReference>
<dbReference type="InterPro" id="IPR013324">
    <property type="entry name" value="RNA_pol_sigma_r3/r4-like"/>
</dbReference>
<dbReference type="InterPro" id="IPR036388">
    <property type="entry name" value="WH-like_DNA-bd_sf"/>
</dbReference>
<keyword evidence="3 6" id="KW-0731">Sigma factor</keyword>
<dbReference type="Proteomes" id="UP000005850">
    <property type="component" value="Chromosome"/>
</dbReference>
<dbReference type="Gene3D" id="1.10.10.10">
    <property type="entry name" value="Winged helix-like DNA-binding domain superfamily/Winged helix DNA-binding domain"/>
    <property type="match status" value="1"/>
</dbReference>
<proteinExistence type="inferred from homology"/>
<dbReference type="SUPFAM" id="SSF88659">
    <property type="entry name" value="Sigma3 and sigma4 domains of RNA polymerase sigma factors"/>
    <property type="match status" value="1"/>
</dbReference>
<dbReference type="PANTHER" id="PTHR43133:SF60">
    <property type="entry name" value="RNA POLYMERASE SIGMA FACTOR SIGV"/>
    <property type="match status" value="1"/>
</dbReference>
<dbReference type="InterPro" id="IPR013325">
    <property type="entry name" value="RNA_pol_sigma_r2"/>
</dbReference>
<dbReference type="Pfam" id="PF04542">
    <property type="entry name" value="Sigma70_r2"/>
    <property type="match status" value="1"/>
</dbReference>
<dbReference type="Pfam" id="PF08281">
    <property type="entry name" value="Sigma70_r4_2"/>
    <property type="match status" value="1"/>
</dbReference>
<keyword evidence="10" id="KW-1185">Reference proteome</keyword>
<dbReference type="RefSeq" id="WP_003337910.1">
    <property type="nucleotide sequence ID" value="NZ_CP007806.1"/>
</dbReference>
<comment type="similarity">
    <text evidence="1 6">Belongs to the sigma-70 factor family. ECF subfamily.</text>
</comment>
<organism evidence="9 10">
    <name type="scientific">Brevibacillus laterosporus LMG 15441</name>
    <dbReference type="NCBI Taxonomy" id="1042163"/>
    <lineage>
        <taxon>Bacteria</taxon>
        <taxon>Bacillati</taxon>
        <taxon>Bacillota</taxon>
        <taxon>Bacilli</taxon>
        <taxon>Bacillales</taxon>
        <taxon>Paenibacillaceae</taxon>
        <taxon>Brevibacillus</taxon>
    </lineage>
</organism>
<dbReference type="eggNOG" id="COG1595">
    <property type="taxonomic scope" value="Bacteria"/>
</dbReference>
<dbReference type="KEGG" id="blr:BRLA_c016610"/>
<evidence type="ECO:0000313" key="10">
    <source>
        <dbReference type="Proteomes" id="UP000005850"/>
    </source>
</evidence>
<sequence>MYEDIKQADQDLAMTREAYLEFLMAEYGERIIQLVYLIVKDRNMSEDITQEVFLKAFRGLHSFRGESNVKTWLYRIAINEAKKYLRSWSFRRIFSTFKKEDVLHNQYEKNEQRVEETVIGKLTKAEMAEKVMSLSPQYRQIILLHYYEDFTVKEIAQVLEISAEAVRTKLHRARKSFKSLLEREGVEWM</sequence>
<dbReference type="Gene3D" id="1.10.1740.10">
    <property type="match status" value="1"/>
</dbReference>
<evidence type="ECO:0000256" key="6">
    <source>
        <dbReference type="RuleBase" id="RU000716"/>
    </source>
</evidence>
<dbReference type="InterPro" id="IPR013249">
    <property type="entry name" value="RNA_pol_sigma70_r4_t2"/>
</dbReference>
<dbReference type="InterPro" id="IPR014284">
    <property type="entry name" value="RNA_pol_sigma-70_dom"/>
</dbReference>
<dbReference type="InterPro" id="IPR007627">
    <property type="entry name" value="RNA_pol_sigma70_r2"/>
</dbReference>
<dbReference type="PANTHER" id="PTHR43133">
    <property type="entry name" value="RNA POLYMERASE ECF-TYPE SIGMA FACTO"/>
    <property type="match status" value="1"/>
</dbReference>
<dbReference type="AlphaFoldDB" id="A0A075R8U4"/>
<dbReference type="PROSITE" id="PS01063">
    <property type="entry name" value="SIGMA70_ECF"/>
    <property type="match status" value="1"/>
</dbReference>
<dbReference type="CDD" id="cd06171">
    <property type="entry name" value="Sigma70_r4"/>
    <property type="match status" value="1"/>
</dbReference>
<reference evidence="9 10" key="1">
    <citation type="journal article" date="2011" name="J. Bacteriol.">
        <title>Genome sequence of Brevibacillus laterosporus LMG 15441, a pathogen of invertebrates.</title>
        <authorList>
            <person name="Djukic M."/>
            <person name="Poehlein A."/>
            <person name="Thurmer A."/>
            <person name="Daniel R."/>
        </authorList>
    </citation>
    <scope>NUCLEOTIDE SEQUENCE [LARGE SCALE GENOMIC DNA]</scope>
    <source>
        <strain evidence="9 10">LMG 15441</strain>
    </source>
</reference>
<evidence type="ECO:0000256" key="5">
    <source>
        <dbReference type="ARBA" id="ARBA00023163"/>
    </source>
</evidence>
<dbReference type="SUPFAM" id="SSF88946">
    <property type="entry name" value="Sigma2 domain of RNA polymerase sigma factors"/>
    <property type="match status" value="1"/>
</dbReference>
<dbReference type="NCBIfam" id="TIGR02937">
    <property type="entry name" value="sigma70-ECF"/>
    <property type="match status" value="1"/>
</dbReference>
<accession>A0A075R8U4</accession>